<keyword evidence="2 5" id="KW-0378">Hydrolase</keyword>
<evidence type="ECO:0000256" key="3">
    <source>
        <dbReference type="ARBA" id="ARBA00023211"/>
    </source>
</evidence>
<dbReference type="InterPro" id="IPR023696">
    <property type="entry name" value="Ureohydrolase_dom_sf"/>
</dbReference>
<dbReference type="PROSITE" id="PS51409">
    <property type="entry name" value="ARGINASE_2"/>
    <property type="match status" value="1"/>
</dbReference>
<name>A0A6J4RQ74_9ACTN</name>
<evidence type="ECO:0000256" key="1">
    <source>
        <dbReference type="ARBA" id="ARBA00022723"/>
    </source>
</evidence>
<dbReference type="PANTHER" id="PTHR43782">
    <property type="entry name" value="ARGINASE"/>
    <property type="match status" value="1"/>
</dbReference>
<dbReference type="GO" id="GO:0005737">
    <property type="term" value="C:cytoplasm"/>
    <property type="evidence" value="ECO:0007669"/>
    <property type="project" value="TreeGrafter"/>
</dbReference>
<keyword evidence="1" id="KW-0479">Metal-binding</keyword>
<dbReference type="Gene3D" id="3.40.800.10">
    <property type="entry name" value="Ureohydrolase domain"/>
    <property type="match status" value="1"/>
</dbReference>
<dbReference type="EC" id="3.5.3.1" evidence="5"/>
<gene>
    <name evidence="5" type="ORF">AVDCRST_MAG30-667</name>
</gene>
<sequence length="274" mass="28709">MISLVALRCRTSDRTPGGGRGTEALAVELGERLGIEARTIGSPGEPVEADWSDDLRDSRGCLLEAGGQVDDALAAGTFPILLASDCSICMTTLPTVVRHHPEVRVLWLDAHGDFNTPDSTPSGFLGGMCLSAACGRWEAGLAEQVLDPARVTLCGVRDLDPGERVALELAGVPGVARPSEVAELVRGHPVYVHLDLDVLDPGIFPAQFPVDHGLSRAGLRTLLAEVARAATVVGAEITAFEAPEDPEERERLAEMVADAAEPLLAQGAGAEDLG</sequence>
<keyword evidence="3" id="KW-0464">Manganese</keyword>
<proteinExistence type="inferred from homology"/>
<dbReference type="AlphaFoldDB" id="A0A6J4RQ74"/>
<organism evidence="5">
    <name type="scientific">uncultured Solirubrobacteraceae bacterium</name>
    <dbReference type="NCBI Taxonomy" id="1162706"/>
    <lineage>
        <taxon>Bacteria</taxon>
        <taxon>Bacillati</taxon>
        <taxon>Actinomycetota</taxon>
        <taxon>Thermoleophilia</taxon>
        <taxon>Solirubrobacterales</taxon>
        <taxon>Solirubrobacteraceae</taxon>
        <taxon>environmental samples</taxon>
    </lineage>
</organism>
<evidence type="ECO:0000256" key="4">
    <source>
        <dbReference type="PROSITE-ProRule" id="PRU00742"/>
    </source>
</evidence>
<dbReference type="PANTHER" id="PTHR43782:SF3">
    <property type="entry name" value="ARGINASE"/>
    <property type="match status" value="1"/>
</dbReference>
<dbReference type="InterPro" id="IPR006035">
    <property type="entry name" value="Ureohydrolase"/>
</dbReference>
<dbReference type="GO" id="GO:0030145">
    <property type="term" value="F:manganese ion binding"/>
    <property type="evidence" value="ECO:0007669"/>
    <property type="project" value="TreeGrafter"/>
</dbReference>
<dbReference type="GO" id="GO:0004053">
    <property type="term" value="F:arginase activity"/>
    <property type="evidence" value="ECO:0007669"/>
    <property type="project" value="UniProtKB-EC"/>
</dbReference>
<comment type="similarity">
    <text evidence="4">Belongs to the arginase family.</text>
</comment>
<dbReference type="EMBL" id="CADCVS010000111">
    <property type="protein sequence ID" value="CAA9478904.1"/>
    <property type="molecule type" value="Genomic_DNA"/>
</dbReference>
<dbReference type="SUPFAM" id="SSF52768">
    <property type="entry name" value="Arginase/deacetylase"/>
    <property type="match status" value="1"/>
</dbReference>
<dbReference type="CDD" id="cd09999">
    <property type="entry name" value="Arginase-like_1"/>
    <property type="match status" value="1"/>
</dbReference>
<evidence type="ECO:0000256" key="2">
    <source>
        <dbReference type="ARBA" id="ARBA00022801"/>
    </source>
</evidence>
<evidence type="ECO:0000313" key="5">
    <source>
        <dbReference type="EMBL" id="CAA9478904.1"/>
    </source>
</evidence>
<protein>
    <submittedName>
        <fullName evidence="5">Arginase</fullName>
        <ecNumber evidence="5">3.5.3.1</ecNumber>
    </submittedName>
</protein>
<dbReference type="Pfam" id="PF00491">
    <property type="entry name" value="Arginase"/>
    <property type="match status" value="1"/>
</dbReference>
<reference evidence="5" key="1">
    <citation type="submission" date="2020-02" db="EMBL/GenBank/DDBJ databases">
        <authorList>
            <person name="Meier V. D."/>
        </authorList>
    </citation>
    <scope>NUCLEOTIDE SEQUENCE</scope>
    <source>
        <strain evidence="5">AVDCRST_MAG30</strain>
    </source>
</reference>
<accession>A0A6J4RQ74</accession>